<dbReference type="InterPro" id="IPR050863">
    <property type="entry name" value="CenT-Element_Derived"/>
</dbReference>
<accession>A0A8R1X1X3</accession>
<reference evidence="6" key="1">
    <citation type="submission" date="2010-06" db="EMBL/GenBank/DDBJ databases">
        <authorList>
            <person name="Jiang H."/>
            <person name="Abraham K."/>
            <person name="Ali S."/>
            <person name="Alsbrooks S.L."/>
            <person name="Anim B.N."/>
            <person name="Anosike U.S."/>
            <person name="Attaway T."/>
            <person name="Bandaranaike D.P."/>
            <person name="Battles P.K."/>
            <person name="Bell S.N."/>
            <person name="Bell A.V."/>
            <person name="Beltran B."/>
            <person name="Bickham C."/>
            <person name="Bustamante Y."/>
            <person name="Caleb T."/>
            <person name="Canada A."/>
            <person name="Cardenas V."/>
            <person name="Carter K."/>
            <person name="Chacko J."/>
            <person name="Chandrabose M.N."/>
            <person name="Chavez D."/>
            <person name="Chavez A."/>
            <person name="Chen L."/>
            <person name="Chu H.-S."/>
            <person name="Claassen K.J."/>
            <person name="Cockrell R."/>
            <person name="Collins M."/>
            <person name="Cooper J.A."/>
            <person name="Cree A."/>
            <person name="Curry S.M."/>
            <person name="Da Y."/>
            <person name="Dao M.D."/>
            <person name="Das B."/>
            <person name="Davila M.-L."/>
            <person name="Davy-Carroll L."/>
            <person name="Denson S."/>
            <person name="Dinh H."/>
            <person name="Ebong V.E."/>
            <person name="Edwards J.R."/>
            <person name="Egan A."/>
            <person name="El-Daye J."/>
            <person name="Escobedo L."/>
            <person name="Fernandez S."/>
            <person name="Fernando P.R."/>
            <person name="Flagg N."/>
            <person name="Forbes L.D."/>
            <person name="Fowler R.G."/>
            <person name="Fu Q."/>
            <person name="Gabisi R.A."/>
            <person name="Ganer J."/>
            <person name="Garbino Pronczuk A."/>
            <person name="Garcia R.M."/>
            <person name="Garner T."/>
            <person name="Garrett T.E."/>
            <person name="Gonzalez D.A."/>
            <person name="Hamid H."/>
            <person name="Hawkins E.S."/>
            <person name="Hirani K."/>
            <person name="Hogues M.E."/>
            <person name="Hollins B."/>
            <person name="Hsiao C.-H."/>
            <person name="Jabil R."/>
            <person name="James M.L."/>
            <person name="Jhangiani S.N."/>
            <person name="Johnson B."/>
            <person name="Johnson Q."/>
            <person name="Joshi V."/>
            <person name="Kalu J.B."/>
            <person name="Kam C."/>
            <person name="Kashfia A."/>
            <person name="Keebler J."/>
            <person name="Kisamo H."/>
            <person name="Kovar C.L."/>
            <person name="Lago L.A."/>
            <person name="Lai C.-Y."/>
            <person name="Laidlaw J."/>
            <person name="Lara F."/>
            <person name="Le T.-K."/>
            <person name="Lee S.L."/>
            <person name="Legall F.H."/>
            <person name="Lemon S.J."/>
            <person name="Lewis L.R."/>
            <person name="Li B."/>
            <person name="Liu Y."/>
            <person name="Liu Y.-S."/>
            <person name="Lopez J."/>
            <person name="Lozado R.J."/>
            <person name="Lu J."/>
            <person name="Madu R.C."/>
            <person name="Maheshwari M."/>
            <person name="Maheshwari R."/>
            <person name="Malloy K."/>
            <person name="Martinez E."/>
            <person name="Mathew T."/>
            <person name="Mercado I.C."/>
            <person name="Mercado C."/>
            <person name="Meyer B."/>
            <person name="Montgomery K."/>
            <person name="Morgan M.B."/>
            <person name="Munidasa M."/>
            <person name="Nazareth L.V."/>
            <person name="Nelson J."/>
            <person name="Ng B.M."/>
            <person name="Nguyen N.B."/>
            <person name="Nguyen P.Q."/>
            <person name="Nguyen T."/>
            <person name="Obregon M."/>
            <person name="Okwuonu G.O."/>
            <person name="Onwere C.G."/>
            <person name="Orozco G."/>
            <person name="Parra A."/>
            <person name="Patel S."/>
            <person name="Patil S."/>
            <person name="Perez A."/>
            <person name="Perez Y."/>
            <person name="Pham C."/>
            <person name="Primus E.L."/>
            <person name="Pu L.-L."/>
            <person name="Puazo M."/>
            <person name="Qin X."/>
            <person name="Quiroz J.B."/>
            <person name="Reese J."/>
            <person name="Richards S."/>
            <person name="Rives C.M."/>
            <person name="Robberts R."/>
            <person name="Ruiz S.J."/>
            <person name="Ruiz M.J."/>
            <person name="Santibanez J."/>
            <person name="Schneider B.W."/>
            <person name="Sisson I."/>
            <person name="Smith M."/>
            <person name="Sodergren E."/>
            <person name="Song X.-Z."/>
            <person name="Song B.B."/>
            <person name="Summersgill H."/>
            <person name="Thelus R."/>
            <person name="Thornton R.D."/>
            <person name="Trejos Z.Y."/>
            <person name="Usmani K."/>
            <person name="Vattathil S."/>
            <person name="Villasana D."/>
            <person name="Walker D.L."/>
            <person name="Wang S."/>
            <person name="Wang K."/>
            <person name="White C.S."/>
            <person name="Williams A.C."/>
            <person name="Williamson J."/>
            <person name="Wilson K."/>
            <person name="Woghiren I.O."/>
            <person name="Woodworth J.R."/>
            <person name="Worley K.C."/>
            <person name="Wright R.A."/>
            <person name="Wu W."/>
            <person name="Young L."/>
            <person name="Zhang L."/>
            <person name="Zhang J."/>
            <person name="Zhu Y."/>
            <person name="Muzny D.M."/>
            <person name="Weinstock G."/>
            <person name="Gibbs R.A."/>
        </authorList>
    </citation>
    <scope>NUCLEOTIDE SEQUENCE [LARGE SCALE GENOMIC DNA]</scope>
    <source>
        <strain evidence="6">LSR1</strain>
    </source>
</reference>
<dbReference type="GeneID" id="103308556"/>
<dbReference type="InterPro" id="IPR036397">
    <property type="entry name" value="RNaseH_sf"/>
</dbReference>
<organism evidence="5 6">
    <name type="scientific">Acyrthosiphon pisum</name>
    <name type="common">Pea aphid</name>
    <dbReference type="NCBI Taxonomy" id="7029"/>
    <lineage>
        <taxon>Eukaryota</taxon>
        <taxon>Metazoa</taxon>
        <taxon>Ecdysozoa</taxon>
        <taxon>Arthropoda</taxon>
        <taxon>Hexapoda</taxon>
        <taxon>Insecta</taxon>
        <taxon>Pterygota</taxon>
        <taxon>Neoptera</taxon>
        <taxon>Paraneoptera</taxon>
        <taxon>Hemiptera</taxon>
        <taxon>Sternorrhyncha</taxon>
        <taxon>Aphidomorpha</taxon>
        <taxon>Aphidoidea</taxon>
        <taxon>Aphididae</taxon>
        <taxon>Macrosiphini</taxon>
        <taxon>Acyrthosiphon</taxon>
    </lineage>
</organism>
<dbReference type="InterPro" id="IPR006600">
    <property type="entry name" value="HTH_CenpB_DNA-bd_dom"/>
</dbReference>
<reference evidence="5" key="2">
    <citation type="submission" date="2022-06" db="UniProtKB">
        <authorList>
            <consortium name="EnsemblMetazoa"/>
        </authorList>
    </citation>
    <scope>IDENTIFICATION</scope>
</reference>
<evidence type="ECO:0000259" key="4">
    <source>
        <dbReference type="PROSITE" id="PS51253"/>
    </source>
</evidence>
<sequence>MKDWLRKKNKKILLMNWGIPPSTLRTLLKNRHEIEQSSLLGGSKRQKLKHGKYEELENILLEWFQQARSLNYPINGGIITEKAMEIAARLNLTEFSGSTGWLDRFRSRHSIVYRQISGEAESVNNDDIASWKNNVLPSLLRDYAPDDVYNADEFGLFFKLMPDKSFVFKNETCHGGKLSKERLTVLVCTNSTGTHKLKLVVIGKSRSPRCFKNVRTFPCEYLAQSRAWMTGILFINWIQQLDAFFGKQKRKIILFVDNCPAHPKDIPTTNIKLVFFPPNTTSKLQPLDQGIIKVIKQKYRKKLVQRYLRDMESTNQISTKVNVLDSIHYVSAAWDEIKPDVIINCFRKAAFGMLNNSEQADSSPLKEEDFQLLQNFADYATVDDELVTSSTRTLDEIIADTNLVDNEKEDDDDQEEEDQDFPVSTPTITTGLQHLSEIRKVLFCVENSEEMLGCLNKIENFLAETHCQNLKQSKIDHFFNKQ</sequence>
<dbReference type="OrthoDB" id="125347at2759"/>
<dbReference type="Pfam" id="PF03221">
    <property type="entry name" value="HTH_Tnp_Tc5"/>
    <property type="match status" value="1"/>
</dbReference>
<keyword evidence="6" id="KW-1185">Reference proteome</keyword>
<evidence type="ECO:0000313" key="5">
    <source>
        <dbReference type="EnsemblMetazoa" id="XP_008180354.1"/>
    </source>
</evidence>
<dbReference type="Gene3D" id="1.10.10.60">
    <property type="entry name" value="Homeodomain-like"/>
    <property type="match status" value="1"/>
</dbReference>
<feature type="compositionally biased region" description="Acidic residues" evidence="3">
    <location>
        <begin position="407"/>
        <end position="420"/>
    </location>
</feature>
<dbReference type="Gene3D" id="3.30.420.10">
    <property type="entry name" value="Ribonuclease H-like superfamily/Ribonuclease H"/>
    <property type="match status" value="1"/>
</dbReference>
<proteinExistence type="predicted"/>
<dbReference type="PROSITE" id="PS51253">
    <property type="entry name" value="HTH_CENPB"/>
    <property type="match status" value="1"/>
</dbReference>
<dbReference type="EnsemblMetazoa" id="XM_008182132.1">
    <property type="protein sequence ID" value="XP_008180354.1"/>
    <property type="gene ID" value="LOC103308556"/>
</dbReference>
<dbReference type="Proteomes" id="UP000007819">
    <property type="component" value="Chromosome A1"/>
</dbReference>
<evidence type="ECO:0000256" key="1">
    <source>
        <dbReference type="ARBA" id="ARBA00004123"/>
    </source>
</evidence>
<feature type="domain" description="HTH CENPB-type" evidence="4">
    <location>
        <begin position="44"/>
        <end position="115"/>
    </location>
</feature>
<dbReference type="PANTHER" id="PTHR19303:SF73">
    <property type="entry name" value="PROTEIN PDC2"/>
    <property type="match status" value="1"/>
</dbReference>
<name>A0A8R1X1X3_ACYPI</name>
<feature type="region of interest" description="Disordered" evidence="3">
    <location>
        <begin position="401"/>
        <end position="427"/>
    </location>
</feature>
<dbReference type="KEGG" id="api:103308556"/>
<dbReference type="AlphaFoldDB" id="A0A8R1X1X3"/>
<dbReference type="SUPFAM" id="SSF46689">
    <property type="entry name" value="Homeodomain-like"/>
    <property type="match status" value="1"/>
</dbReference>
<dbReference type="PANTHER" id="PTHR19303">
    <property type="entry name" value="TRANSPOSON"/>
    <property type="match status" value="1"/>
</dbReference>
<dbReference type="RefSeq" id="XP_008180354.1">
    <property type="nucleotide sequence ID" value="XM_008182132.1"/>
</dbReference>
<dbReference type="InterPro" id="IPR009057">
    <property type="entry name" value="Homeodomain-like_sf"/>
</dbReference>
<dbReference type="InterPro" id="IPR004875">
    <property type="entry name" value="DDE_SF_endonuclease_dom"/>
</dbReference>
<keyword evidence="2" id="KW-0238">DNA-binding</keyword>
<evidence type="ECO:0000256" key="3">
    <source>
        <dbReference type="SAM" id="MobiDB-lite"/>
    </source>
</evidence>
<dbReference type="GO" id="GO:0003677">
    <property type="term" value="F:DNA binding"/>
    <property type="evidence" value="ECO:0007669"/>
    <property type="project" value="UniProtKB-KW"/>
</dbReference>
<dbReference type="GO" id="GO:0005634">
    <property type="term" value="C:nucleus"/>
    <property type="evidence" value="ECO:0007669"/>
    <property type="project" value="UniProtKB-SubCell"/>
</dbReference>
<protein>
    <recommendedName>
        <fullName evidence="4">HTH CENPB-type domain-containing protein</fullName>
    </recommendedName>
</protein>
<dbReference type="Pfam" id="PF03184">
    <property type="entry name" value="DDE_1"/>
    <property type="match status" value="1"/>
</dbReference>
<evidence type="ECO:0000256" key="2">
    <source>
        <dbReference type="ARBA" id="ARBA00023125"/>
    </source>
</evidence>
<comment type="subcellular location">
    <subcellularLocation>
        <location evidence="1">Nucleus</location>
    </subcellularLocation>
</comment>
<evidence type="ECO:0000313" key="6">
    <source>
        <dbReference type="Proteomes" id="UP000007819"/>
    </source>
</evidence>
<dbReference type="SMART" id="SM00674">
    <property type="entry name" value="CENPB"/>
    <property type="match status" value="1"/>
</dbReference>